<keyword evidence="3" id="KW-1185">Reference proteome</keyword>
<accession>A0AAV4R1E8</accession>
<feature type="region of interest" description="Disordered" evidence="1">
    <location>
        <begin position="44"/>
        <end position="68"/>
    </location>
</feature>
<name>A0AAV4R1E8_9ARAC</name>
<sequence>MRKRWFAKCLKEGIAQASESEITRDNYLCKSESRINPEIMLDWEVPRPPKETGKKEKPPNNTPNQQEGKFFSCAVL</sequence>
<comment type="caution">
    <text evidence="2">The sequence shown here is derived from an EMBL/GenBank/DDBJ whole genome shotgun (WGS) entry which is preliminary data.</text>
</comment>
<dbReference type="EMBL" id="BPLQ01005365">
    <property type="protein sequence ID" value="GIY14439.1"/>
    <property type="molecule type" value="Genomic_DNA"/>
</dbReference>
<organism evidence="2 3">
    <name type="scientific">Caerostris darwini</name>
    <dbReference type="NCBI Taxonomy" id="1538125"/>
    <lineage>
        <taxon>Eukaryota</taxon>
        <taxon>Metazoa</taxon>
        <taxon>Ecdysozoa</taxon>
        <taxon>Arthropoda</taxon>
        <taxon>Chelicerata</taxon>
        <taxon>Arachnida</taxon>
        <taxon>Araneae</taxon>
        <taxon>Araneomorphae</taxon>
        <taxon>Entelegynae</taxon>
        <taxon>Araneoidea</taxon>
        <taxon>Araneidae</taxon>
        <taxon>Caerostris</taxon>
    </lineage>
</organism>
<reference evidence="2 3" key="1">
    <citation type="submission" date="2021-06" db="EMBL/GenBank/DDBJ databases">
        <title>Caerostris darwini draft genome.</title>
        <authorList>
            <person name="Kono N."/>
            <person name="Arakawa K."/>
        </authorList>
    </citation>
    <scope>NUCLEOTIDE SEQUENCE [LARGE SCALE GENOMIC DNA]</scope>
</reference>
<protein>
    <submittedName>
        <fullName evidence="2">Uncharacterized protein</fullName>
    </submittedName>
</protein>
<dbReference type="Proteomes" id="UP001054837">
    <property type="component" value="Unassembled WGS sequence"/>
</dbReference>
<feature type="compositionally biased region" description="Basic and acidic residues" evidence="1">
    <location>
        <begin position="44"/>
        <end position="58"/>
    </location>
</feature>
<dbReference type="AlphaFoldDB" id="A0AAV4R1E8"/>
<proteinExistence type="predicted"/>
<evidence type="ECO:0000256" key="1">
    <source>
        <dbReference type="SAM" id="MobiDB-lite"/>
    </source>
</evidence>
<gene>
    <name evidence="2" type="ORF">CDAR_9881</name>
</gene>
<evidence type="ECO:0000313" key="3">
    <source>
        <dbReference type="Proteomes" id="UP001054837"/>
    </source>
</evidence>
<evidence type="ECO:0000313" key="2">
    <source>
        <dbReference type="EMBL" id="GIY14439.1"/>
    </source>
</evidence>